<feature type="domain" description="ZipA C-terminal FtsZ-binding" evidence="2">
    <location>
        <begin position="94"/>
        <end position="152"/>
    </location>
</feature>
<accession>T0ZCT8</accession>
<keyword evidence="3" id="KW-0132">Cell division</keyword>
<dbReference type="Gene3D" id="3.30.1400.10">
    <property type="entry name" value="ZipA, C-terminal FtsZ-binding domain"/>
    <property type="match status" value="1"/>
</dbReference>
<keyword evidence="3" id="KW-0131">Cell cycle</keyword>
<dbReference type="Pfam" id="PF04354">
    <property type="entry name" value="ZipA_C"/>
    <property type="match status" value="1"/>
</dbReference>
<dbReference type="AlphaFoldDB" id="T0ZCT8"/>
<protein>
    <submittedName>
        <fullName evidence="3">Cell division protein ZipA</fullName>
    </submittedName>
</protein>
<dbReference type="InterPro" id="IPR007449">
    <property type="entry name" value="ZipA_FtsZ-bd_C"/>
</dbReference>
<reference evidence="3" key="2">
    <citation type="journal article" date="2014" name="ISME J.">
        <title>Microbial stratification in low pH oxic and suboxic macroscopic growths along an acid mine drainage.</title>
        <authorList>
            <person name="Mendez-Garcia C."/>
            <person name="Mesa V."/>
            <person name="Sprenger R.R."/>
            <person name="Richter M."/>
            <person name="Diez M.S."/>
            <person name="Solano J."/>
            <person name="Bargiela R."/>
            <person name="Golyshina O.V."/>
            <person name="Manteca A."/>
            <person name="Ramos J.L."/>
            <person name="Gallego J.R."/>
            <person name="Llorente I."/>
            <person name="Martins Dos Santos V.A."/>
            <person name="Jensen O.N."/>
            <person name="Pelaez A.I."/>
            <person name="Sanchez J."/>
            <person name="Ferrer M."/>
        </authorList>
    </citation>
    <scope>NUCLEOTIDE SEQUENCE</scope>
</reference>
<evidence type="ECO:0000313" key="3">
    <source>
        <dbReference type="EMBL" id="EQD26604.1"/>
    </source>
</evidence>
<dbReference type="GO" id="GO:0090529">
    <property type="term" value="P:cell septum assembly"/>
    <property type="evidence" value="ECO:0007669"/>
    <property type="project" value="InterPro"/>
</dbReference>
<reference evidence="3" key="1">
    <citation type="submission" date="2013-08" db="EMBL/GenBank/DDBJ databases">
        <authorList>
            <person name="Mendez C."/>
            <person name="Richter M."/>
            <person name="Ferrer M."/>
            <person name="Sanchez J."/>
        </authorList>
    </citation>
    <scope>NUCLEOTIDE SEQUENCE</scope>
</reference>
<dbReference type="EMBL" id="AUZY01013111">
    <property type="protein sequence ID" value="EQD26604.1"/>
    <property type="molecule type" value="Genomic_DNA"/>
</dbReference>
<feature type="non-terminal residue" evidence="3">
    <location>
        <position position="153"/>
    </location>
</feature>
<dbReference type="SUPFAM" id="SSF64383">
    <property type="entry name" value="Cell-division protein ZipA, C-terminal domain"/>
    <property type="match status" value="1"/>
</dbReference>
<gene>
    <name evidence="3" type="ORF">B1B_19523</name>
</gene>
<evidence type="ECO:0000259" key="2">
    <source>
        <dbReference type="Pfam" id="PF04354"/>
    </source>
</evidence>
<sequence length="153" mass="16051">MEAPSAEPPEARAPHPATDPARELEGMAEGVGSVRVIEPAYGHDAPVAPPLTAQPSCADAAPLVADPEPPSVSIGAVDVPPLVVEWPAETERHIIALRVVADAERFSGRMLRLALAAEGFRLGTLDIFHRPDDLGRAVLSAASLTRPGTFDLD</sequence>
<proteinExistence type="predicted"/>
<feature type="region of interest" description="Disordered" evidence="1">
    <location>
        <begin position="1"/>
        <end position="29"/>
    </location>
</feature>
<evidence type="ECO:0000256" key="1">
    <source>
        <dbReference type="SAM" id="MobiDB-lite"/>
    </source>
</evidence>
<name>T0ZCT8_9ZZZZ</name>
<dbReference type="InterPro" id="IPR036765">
    <property type="entry name" value="ZipA_FtsZ-bd_C_sf"/>
</dbReference>
<comment type="caution">
    <text evidence="3">The sequence shown here is derived from an EMBL/GenBank/DDBJ whole genome shotgun (WGS) entry which is preliminary data.</text>
</comment>
<organism evidence="3">
    <name type="scientific">mine drainage metagenome</name>
    <dbReference type="NCBI Taxonomy" id="410659"/>
    <lineage>
        <taxon>unclassified sequences</taxon>
        <taxon>metagenomes</taxon>
        <taxon>ecological metagenomes</taxon>
    </lineage>
</organism>